<dbReference type="Gene3D" id="2.40.50.140">
    <property type="entry name" value="Nucleic acid-binding proteins"/>
    <property type="match status" value="1"/>
</dbReference>
<dbReference type="GO" id="GO:0003697">
    <property type="term" value="F:single-stranded DNA binding"/>
    <property type="evidence" value="ECO:0007669"/>
    <property type="project" value="UniProtKB-UniRule"/>
</dbReference>
<dbReference type="SUPFAM" id="SSF50249">
    <property type="entry name" value="Nucleic acid-binding proteins"/>
    <property type="match status" value="1"/>
</dbReference>
<gene>
    <name evidence="5" type="ORF">COV60_01400</name>
</gene>
<evidence type="ECO:0000256" key="2">
    <source>
        <dbReference type="HAMAP-Rule" id="MF_00984"/>
    </source>
</evidence>
<evidence type="ECO:0000313" key="5">
    <source>
        <dbReference type="EMBL" id="PIR03235.1"/>
    </source>
</evidence>
<keyword evidence="1 2" id="KW-0238">DNA-binding</keyword>
<evidence type="ECO:0000256" key="4">
    <source>
        <dbReference type="SAM" id="MobiDB-lite"/>
    </source>
</evidence>
<dbReference type="Pfam" id="PF00436">
    <property type="entry name" value="SSB"/>
    <property type="match status" value="1"/>
</dbReference>
<comment type="subunit">
    <text evidence="2">Homotetramer.</text>
</comment>
<dbReference type="PIRSF" id="PIRSF002070">
    <property type="entry name" value="SSB"/>
    <property type="match status" value="1"/>
</dbReference>
<dbReference type="HAMAP" id="MF_00984">
    <property type="entry name" value="SSB"/>
    <property type="match status" value="1"/>
</dbReference>
<protein>
    <recommendedName>
        <fullName evidence="2 3">Single-stranded DNA-binding protein</fullName>
        <shortName evidence="2">SSB</shortName>
    </recommendedName>
</protein>
<sequence>MDLNRATIIGRLTRDPELRTTTTGKSVATLSLATNRVWTDQSGQKQEHAEFHNCVLWGKTADIAAQYLTKGRRVYVEGRLQTRDWVDQSGVKKYRTEIVVDSMIMLDGPKGSGGGQSAGDNAPPPPPTYEGDDEIKVEDIPF</sequence>
<dbReference type="NCBIfam" id="TIGR00621">
    <property type="entry name" value="ssb"/>
    <property type="match status" value="1"/>
</dbReference>
<dbReference type="PANTHER" id="PTHR10302:SF27">
    <property type="entry name" value="SINGLE-STRANDED DNA-BINDING PROTEIN"/>
    <property type="match status" value="1"/>
</dbReference>
<dbReference type="InterPro" id="IPR012340">
    <property type="entry name" value="NA-bd_OB-fold"/>
</dbReference>
<comment type="caution">
    <text evidence="2">Lacks conserved residue(s) required for the propagation of feature annotation.</text>
</comment>
<dbReference type="PANTHER" id="PTHR10302">
    <property type="entry name" value="SINGLE-STRANDED DNA-BINDING PROTEIN"/>
    <property type="match status" value="1"/>
</dbReference>
<reference evidence="5 6" key="1">
    <citation type="submission" date="2017-09" db="EMBL/GenBank/DDBJ databases">
        <title>Depth-based differentiation of microbial function through sediment-hosted aquifers and enrichment of novel symbionts in the deep terrestrial subsurface.</title>
        <authorList>
            <person name="Probst A.J."/>
            <person name="Ladd B."/>
            <person name="Jarett J.K."/>
            <person name="Geller-Mcgrath D.E."/>
            <person name="Sieber C.M."/>
            <person name="Emerson J.B."/>
            <person name="Anantharaman K."/>
            <person name="Thomas B.C."/>
            <person name="Malmstrom R."/>
            <person name="Stieglmeier M."/>
            <person name="Klingl A."/>
            <person name="Woyke T."/>
            <person name="Ryan C.M."/>
            <person name="Banfield J.F."/>
        </authorList>
    </citation>
    <scope>NUCLEOTIDE SEQUENCE [LARGE SCALE GENOMIC DNA]</scope>
    <source>
        <strain evidence="5">CG11_big_fil_rev_8_21_14_0_20_43_7</strain>
    </source>
</reference>
<dbReference type="GO" id="GO:0009295">
    <property type="term" value="C:nucleoid"/>
    <property type="evidence" value="ECO:0007669"/>
    <property type="project" value="TreeGrafter"/>
</dbReference>
<dbReference type="PROSITE" id="PS50935">
    <property type="entry name" value="SSB"/>
    <property type="match status" value="1"/>
</dbReference>
<dbReference type="InterPro" id="IPR000424">
    <property type="entry name" value="Primosome_PriB/ssb"/>
</dbReference>
<dbReference type="GO" id="GO:0006260">
    <property type="term" value="P:DNA replication"/>
    <property type="evidence" value="ECO:0007669"/>
    <property type="project" value="InterPro"/>
</dbReference>
<organism evidence="5 6">
    <name type="scientific">Candidatus Magasanikbacteria bacterium CG11_big_fil_rev_8_21_14_0_20_43_7</name>
    <dbReference type="NCBI Taxonomy" id="1974654"/>
    <lineage>
        <taxon>Bacteria</taxon>
        <taxon>Candidatus Magasanikiibacteriota</taxon>
    </lineage>
</organism>
<accession>A0A2H0N557</accession>
<proteinExistence type="inferred from homology"/>
<dbReference type="EMBL" id="PCWM01000026">
    <property type="protein sequence ID" value="PIR03235.1"/>
    <property type="molecule type" value="Genomic_DNA"/>
</dbReference>
<dbReference type="CDD" id="cd04496">
    <property type="entry name" value="SSB_OBF"/>
    <property type="match status" value="1"/>
</dbReference>
<feature type="region of interest" description="Disordered" evidence="4">
    <location>
        <begin position="106"/>
        <end position="142"/>
    </location>
</feature>
<dbReference type="AlphaFoldDB" id="A0A2H0N557"/>
<dbReference type="InterPro" id="IPR011344">
    <property type="entry name" value="ssDNA-bd"/>
</dbReference>
<evidence type="ECO:0000256" key="1">
    <source>
        <dbReference type="ARBA" id="ARBA00023125"/>
    </source>
</evidence>
<dbReference type="Proteomes" id="UP000229782">
    <property type="component" value="Unassembled WGS sequence"/>
</dbReference>
<evidence type="ECO:0000256" key="3">
    <source>
        <dbReference type="PIRNR" id="PIRNR002070"/>
    </source>
</evidence>
<comment type="caution">
    <text evidence="5">The sequence shown here is derived from an EMBL/GenBank/DDBJ whole genome shotgun (WGS) entry which is preliminary data.</text>
</comment>
<evidence type="ECO:0000313" key="6">
    <source>
        <dbReference type="Proteomes" id="UP000229782"/>
    </source>
</evidence>
<name>A0A2H0N557_9BACT</name>